<evidence type="ECO:0000259" key="10">
    <source>
        <dbReference type="Pfam" id="PF04225"/>
    </source>
</evidence>
<gene>
    <name evidence="13" type="ORF">BI375_08930</name>
    <name evidence="12" type="ORF">VroAM7_35700</name>
</gene>
<dbReference type="RefSeq" id="WP_071235019.1">
    <property type="nucleotide sequence ID" value="NZ_AP019799.1"/>
</dbReference>
<dbReference type="PANTHER" id="PTHR21666:SF292">
    <property type="entry name" value="MUREIN DD-ENDOPEPTIDASE MEPM"/>
    <property type="match status" value="1"/>
</dbReference>
<dbReference type="InterPro" id="IPR045834">
    <property type="entry name" value="Csd3_N2"/>
</dbReference>
<reference evidence="13 14" key="1">
    <citation type="submission" date="2016-09" db="EMBL/GenBank/DDBJ databases">
        <title>Isolation, identification and antibiotic sensitivity analysis of bacterial pathogen from juvenile Hippocampus erectus with tail-rotted disease.</title>
        <authorList>
            <person name="Yang Q."/>
        </authorList>
    </citation>
    <scope>NUCLEOTIDE SEQUENCE [LARGE SCALE GENOMIC DNA]</scope>
    <source>
        <strain evidence="13 14">HM-10</strain>
    </source>
</reference>
<dbReference type="GeneID" id="47655018"/>
<dbReference type="GO" id="GO:0006508">
    <property type="term" value="P:proteolysis"/>
    <property type="evidence" value="ECO:0007669"/>
    <property type="project" value="UniProtKB-KW"/>
</dbReference>
<protein>
    <submittedName>
        <fullName evidence="12">Peptidase M23</fullName>
    </submittedName>
</protein>
<name>A0A2K7SP84_9VIBR</name>
<dbReference type="Proteomes" id="UP000180133">
    <property type="component" value="Unassembled WGS sequence"/>
</dbReference>
<evidence type="ECO:0000259" key="9">
    <source>
        <dbReference type="Pfam" id="PF01551"/>
    </source>
</evidence>
<accession>A0A2K7SP84</accession>
<dbReference type="FunFam" id="2.70.70.10:FF:000002">
    <property type="entry name" value="Murein DD-endopeptidase MepM"/>
    <property type="match status" value="1"/>
</dbReference>
<keyword evidence="6" id="KW-0862">Zinc</keyword>
<reference evidence="12" key="3">
    <citation type="journal article" date="2020" name="Microbiol. Resour. Announc.">
        <title>Complete Genome Sequence of Vibrio rotiferianus Strain AM7.</title>
        <authorList>
            <person name="Miyazaki K."/>
            <person name="Wiseschart A."/>
            <person name="Pootanakit K."/>
            <person name="Kitahara K."/>
        </authorList>
    </citation>
    <scope>NUCLEOTIDE SEQUENCE</scope>
    <source>
        <strain evidence="12">AM7</strain>
    </source>
</reference>
<evidence type="ECO:0000256" key="5">
    <source>
        <dbReference type="ARBA" id="ARBA00022801"/>
    </source>
</evidence>
<proteinExistence type="predicted"/>
<dbReference type="InterPro" id="IPR011055">
    <property type="entry name" value="Dup_hybrid_motif"/>
</dbReference>
<dbReference type="GO" id="GO:0042834">
    <property type="term" value="F:peptidoglycan binding"/>
    <property type="evidence" value="ECO:0007669"/>
    <property type="project" value="InterPro"/>
</dbReference>
<evidence type="ECO:0000259" key="11">
    <source>
        <dbReference type="Pfam" id="PF19425"/>
    </source>
</evidence>
<dbReference type="GO" id="GO:0030313">
    <property type="term" value="C:cell envelope"/>
    <property type="evidence" value="ECO:0007669"/>
    <property type="project" value="UniProtKB-SubCell"/>
</dbReference>
<evidence type="ECO:0000313" key="14">
    <source>
        <dbReference type="Proteomes" id="UP000180133"/>
    </source>
</evidence>
<dbReference type="EMBL" id="MKFT01000056">
    <property type="protein sequence ID" value="OHY88954.1"/>
    <property type="molecule type" value="Genomic_DNA"/>
</dbReference>
<sequence length="429" mass="47766">MSENVSTKRFPSFTSRKALLLYSLPVFVAIGVSHSINESSLTKTIALNLPESQVVERILDAKTASLAVTTPPSFEYQIQAGDNLSSIFSQLGFGYSSLMKVMETDLNFLALDTLKPGNTLRFWRNEETGDLEKMELQFSIADKAVYQRNNDGSYDFKDVSIPGVWHQQPLVGVINGSFSSSANRLGLTTAEIGQVVNLLKEQVNFGKDLRAGDRFEVVRRSQTIDGIATGKNEIEAIKIYNRGREISAYLHTDGQFYNAKGESLQRAFQRYPVSRSWRISSSFNPKRLHPVTGRVAPHNGTDWAVPIGTPVEATGDGTVIMTRKHPYAGNYVVIEHGSKYKTRYLHLSKILVKKGQKVSRGQRIGLSGKTGRVTGPHLHYELIEYGRPVNAMRANIPMASSVPKKDMAAFIAKRDEMDRLLHKQELASL</sequence>
<comment type="pathway">
    <text evidence="8">Cell wall degradation; peptidoglycan degradation.</text>
</comment>
<keyword evidence="14" id="KW-1185">Reference proteome</keyword>
<feature type="domain" description="Csd3-like second N-terminal" evidence="11">
    <location>
        <begin position="163"/>
        <end position="285"/>
    </location>
</feature>
<organism evidence="12 15">
    <name type="scientific">Vibrio rotiferianus</name>
    <dbReference type="NCBI Taxonomy" id="190895"/>
    <lineage>
        <taxon>Bacteria</taxon>
        <taxon>Pseudomonadati</taxon>
        <taxon>Pseudomonadota</taxon>
        <taxon>Gammaproteobacteria</taxon>
        <taxon>Vibrionales</taxon>
        <taxon>Vibrionaceae</taxon>
        <taxon>Vibrio</taxon>
    </lineage>
</organism>
<dbReference type="EMBL" id="AP019799">
    <property type="protein sequence ID" value="BBL90917.1"/>
    <property type="molecule type" value="Genomic_DNA"/>
</dbReference>
<keyword evidence="5" id="KW-0378">Hydrolase</keyword>
<evidence type="ECO:0000256" key="2">
    <source>
        <dbReference type="ARBA" id="ARBA00004196"/>
    </source>
</evidence>
<reference evidence="15" key="2">
    <citation type="submission" date="2019-07" db="EMBL/GenBank/DDBJ databases">
        <title>Complete Genome Sequences of Vibrion rotiferianus strain AM7.</title>
        <authorList>
            <person name="Miyazaki K."/>
            <person name="Wiseschart A."/>
            <person name="Pootanakit K."/>
            <person name="Ishimori K."/>
            <person name="Kitahara K."/>
        </authorList>
    </citation>
    <scope>NUCLEOTIDE SEQUENCE [LARGE SCALE GENOMIC DNA]</scope>
    <source>
        <strain evidence="15">AM7</strain>
    </source>
</reference>
<evidence type="ECO:0000256" key="4">
    <source>
        <dbReference type="ARBA" id="ARBA00022723"/>
    </source>
</evidence>
<dbReference type="KEGG" id="vro:BSZ04_06995"/>
<evidence type="ECO:0000256" key="7">
    <source>
        <dbReference type="ARBA" id="ARBA00023049"/>
    </source>
</evidence>
<dbReference type="Pfam" id="PF04225">
    <property type="entry name" value="LysM_OapA"/>
    <property type="match status" value="1"/>
</dbReference>
<evidence type="ECO:0000313" key="12">
    <source>
        <dbReference type="EMBL" id="BBL90917.1"/>
    </source>
</evidence>
<dbReference type="GO" id="GO:0004222">
    <property type="term" value="F:metalloendopeptidase activity"/>
    <property type="evidence" value="ECO:0007669"/>
    <property type="project" value="TreeGrafter"/>
</dbReference>
<dbReference type="CDD" id="cd12797">
    <property type="entry name" value="M23_peptidase"/>
    <property type="match status" value="1"/>
</dbReference>
<evidence type="ECO:0000256" key="8">
    <source>
        <dbReference type="ARBA" id="ARBA00060568"/>
    </source>
</evidence>
<dbReference type="InterPro" id="IPR050570">
    <property type="entry name" value="Cell_wall_metabolism_enzyme"/>
</dbReference>
<dbReference type="Pfam" id="PF01551">
    <property type="entry name" value="Peptidase_M23"/>
    <property type="match status" value="1"/>
</dbReference>
<dbReference type="Pfam" id="PF19425">
    <property type="entry name" value="Csd3_N2"/>
    <property type="match status" value="1"/>
</dbReference>
<comment type="subcellular location">
    <subcellularLocation>
        <location evidence="2">Cell envelope</location>
    </subcellularLocation>
</comment>
<keyword evidence="3" id="KW-0645">Protease</keyword>
<dbReference type="Gene3D" id="3.10.450.350">
    <property type="match status" value="2"/>
</dbReference>
<dbReference type="Proteomes" id="UP000315115">
    <property type="component" value="Chromosome 2"/>
</dbReference>
<dbReference type="AlphaFoldDB" id="A0A2K7SP84"/>
<evidence type="ECO:0000256" key="3">
    <source>
        <dbReference type="ARBA" id="ARBA00022670"/>
    </source>
</evidence>
<keyword evidence="7" id="KW-0482">Metalloprotease</keyword>
<feature type="domain" description="M23ase beta-sheet core" evidence="9">
    <location>
        <begin position="297"/>
        <end position="390"/>
    </location>
</feature>
<dbReference type="Gene3D" id="2.70.70.10">
    <property type="entry name" value="Glucose Permease (Domain IIA)"/>
    <property type="match status" value="1"/>
</dbReference>
<dbReference type="PANTHER" id="PTHR21666">
    <property type="entry name" value="PEPTIDASE-RELATED"/>
    <property type="match status" value="1"/>
</dbReference>
<dbReference type="InterPro" id="IPR007340">
    <property type="entry name" value="LysM_Opacity-associatedA"/>
</dbReference>
<evidence type="ECO:0000313" key="13">
    <source>
        <dbReference type="EMBL" id="OHY88954.1"/>
    </source>
</evidence>
<comment type="cofactor">
    <cofactor evidence="1">
        <name>Zn(2+)</name>
        <dbReference type="ChEBI" id="CHEBI:29105"/>
    </cofactor>
</comment>
<feature type="domain" description="Opacity-associated protein A LysM-like" evidence="10">
    <location>
        <begin position="75"/>
        <end position="157"/>
    </location>
</feature>
<dbReference type="InterPro" id="IPR016047">
    <property type="entry name" value="M23ase_b-sheet_dom"/>
</dbReference>
<keyword evidence="4" id="KW-0479">Metal-binding</keyword>
<dbReference type="OrthoDB" id="9805070at2"/>
<evidence type="ECO:0000256" key="1">
    <source>
        <dbReference type="ARBA" id="ARBA00001947"/>
    </source>
</evidence>
<evidence type="ECO:0000313" key="15">
    <source>
        <dbReference type="Proteomes" id="UP000315115"/>
    </source>
</evidence>
<dbReference type="GO" id="GO:0046872">
    <property type="term" value="F:metal ion binding"/>
    <property type="evidence" value="ECO:0007669"/>
    <property type="project" value="UniProtKB-KW"/>
</dbReference>
<dbReference type="SUPFAM" id="SSF51261">
    <property type="entry name" value="Duplicated hybrid motif"/>
    <property type="match status" value="1"/>
</dbReference>
<evidence type="ECO:0000256" key="6">
    <source>
        <dbReference type="ARBA" id="ARBA00022833"/>
    </source>
</evidence>